<dbReference type="NCBIfam" id="NF035939">
    <property type="entry name" value="TIM_EboE"/>
    <property type="match status" value="1"/>
</dbReference>
<sequence length="405" mass="43877">MRLAHADGQTVHLSYCTNVHPAEDLDGIVAQLDTYGTAIRRELDADVLGLGLWLAAPAASALAAEPHLRRRLRRELDFRGLEVVTLNGFPYQSFQAEVVKHAVYHPDWTTPERLRYTLDLAVVLADLLPDDAVRGSISTLPLAWREPWDTERAGTAGRVLDELADGLAAIAGRTGRTVQVGFEPEPGCVVETTEQAARLWSGMDGDWLGVCLDLAHLACAWEEPAAALSRLARAGLPVMKVQVSAALTADDPVAAQAVLRGYDEPRFLHQTRGSRGEAADDLGEALDRLLPRPRRTPQPWRVHYHVPLHAEPAAPLGSTLPELRVALKELFGGPTAGCDHVDVETYTWNVLPPAQRPVTPAQLASGIAAELAFARDELTALGLTPSGPAAPLSTMELQEVRPWTP</sequence>
<keyword evidence="2" id="KW-0413">Isomerase</keyword>
<dbReference type="InterPro" id="IPR036237">
    <property type="entry name" value="Xyl_isomerase-like_sf"/>
</dbReference>
<accession>A0A8J3K7Q5</accession>
<gene>
    <name evidence="2" type="ORF">Cci01nite_31360</name>
</gene>
<proteinExistence type="predicted"/>
<comment type="caution">
    <text evidence="2">The sequence shown here is derived from an EMBL/GenBank/DDBJ whole genome shotgun (WGS) entry which is preliminary data.</text>
</comment>
<dbReference type="PANTHER" id="PTHR12110:SF41">
    <property type="entry name" value="INOSOSE DEHYDRATASE"/>
    <property type="match status" value="1"/>
</dbReference>
<protein>
    <submittedName>
        <fullName evidence="2">Xylose isomerase</fullName>
    </submittedName>
</protein>
<dbReference type="GO" id="GO:0016853">
    <property type="term" value="F:isomerase activity"/>
    <property type="evidence" value="ECO:0007669"/>
    <property type="project" value="UniProtKB-KW"/>
</dbReference>
<dbReference type="InterPro" id="IPR013022">
    <property type="entry name" value="Xyl_isomerase-like_TIM-brl"/>
</dbReference>
<dbReference type="InterPro" id="IPR050312">
    <property type="entry name" value="IolE/XylAMocC-like"/>
</dbReference>
<dbReference type="AlphaFoldDB" id="A0A8J3K7Q5"/>
<dbReference type="Pfam" id="PF01261">
    <property type="entry name" value="AP_endonuc_2"/>
    <property type="match status" value="1"/>
</dbReference>
<dbReference type="PANTHER" id="PTHR12110">
    <property type="entry name" value="HYDROXYPYRUVATE ISOMERASE"/>
    <property type="match status" value="1"/>
</dbReference>
<feature type="domain" description="Xylose isomerase-like TIM barrel" evidence="1">
    <location>
        <begin position="61"/>
        <end position="247"/>
    </location>
</feature>
<dbReference type="EMBL" id="BONH01000011">
    <property type="protein sequence ID" value="GIF98042.1"/>
    <property type="molecule type" value="Genomic_DNA"/>
</dbReference>
<dbReference type="Proteomes" id="UP000659904">
    <property type="component" value="Unassembled WGS sequence"/>
</dbReference>
<evidence type="ECO:0000313" key="3">
    <source>
        <dbReference type="Proteomes" id="UP000659904"/>
    </source>
</evidence>
<dbReference type="RefSeq" id="WP_120318606.1">
    <property type="nucleotide sequence ID" value="NZ_BONH01000011.1"/>
</dbReference>
<dbReference type="Gene3D" id="3.20.20.150">
    <property type="entry name" value="Divalent-metal-dependent TIM barrel enzymes"/>
    <property type="match status" value="1"/>
</dbReference>
<evidence type="ECO:0000259" key="1">
    <source>
        <dbReference type="Pfam" id="PF01261"/>
    </source>
</evidence>
<name>A0A8J3K7Q5_9ACTN</name>
<reference evidence="2 3" key="1">
    <citation type="submission" date="2021-01" db="EMBL/GenBank/DDBJ databases">
        <title>Whole genome shotgun sequence of Catellatospora citrea NBRC 14495.</title>
        <authorList>
            <person name="Komaki H."/>
            <person name="Tamura T."/>
        </authorList>
    </citation>
    <scope>NUCLEOTIDE SEQUENCE [LARGE SCALE GENOMIC DNA]</scope>
    <source>
        <strain evidence="2 3">NBRC 14495</strain>
    </source>
</reference>
<dbReference type="SUPFAM" id="SSF51658">
    <property type="entry name" value="Xylose isomerase-like"/>
    <property type="match status" value="1"/>
</dbReference>
<keyword evidence="3" id="KW-1185">Reference proteome</keyword>
<evidence type="ECO:0000313" key="2">
    <source>
        <dbReference type="EMBL" id="GIF98042.1"/>
    </source>
</evidence>
<organism evidence="2 3">
    <name type="scientific">Catellatospora citrea</name>
    <dbReference type="NCBI Taxonomy" id="53366"/>
    <lineage>
        <taxon>Bacteria</taxon>
        <taxon>Bacillati</taxon>
        <taxon>Actinomycetota</taxon>
        <taxon>Actinomycetes</taxon>
        <taxon>Micromonosporales</taxon>
        <taxon>Micromonosporaceae</taxon>
        <taxon>Catellatospora</taxon>
    </lineage>
</organism>